<evidence type="ECO:0000256" key="2">
    <source>
        <dbReference type="ARBA" id="ARBA00022603"/>
    </source>
</evidence>
<dbReference type="GO" id="GO:0032259">
    <property type="term" value="P:methylation"/>
    <property type="evidence" value="ECO:0007669"/>
    <property type="project" value="UniProtKB-KW"/>
</dbReference>
<dbReference type="SUPFAM" id="SSF53335">
    <property type="entry name" value="S-adenosyl-L-methionine-dependent methyltransferases"/>
    <property type="match status" value="1"/>
</dbReference>
<evidence type="ECO:0000313" key="8">
    <source>
        <dbReference type="EnsemblPlants" id="AUR62032835-RA:cds"/>
    </source>
</evidence>
<evidence type="ECO:0000256" key="1">
    <source>
        <dbReference type="ARBA" id="ARBA00005531"/>
    </source>
</evidence>
<dbReference type="Pfam" id="PF00195">
    <property type="entry name" value="Chal_sti_synt_N"/>
    <property type="match status" value="1"/>
</dbReference>
<evidence type="ECO:0000256" key="3">
    <source>
        <dbReference type="ARBA" id="ARBA00022679"/>
    </source>
</evidence>
<dbReference type="Gene3D" id="3.40.50.150">
    <property type="entry name" value="Vaccinia Virus protein VP39"/>
    <property type="match status" value="1"/>
</dbReference>
<dbReference type="InterPro" id="IPR012967">
    <property type="entry name" value="COMT_dimerisation"/>
</dbReference>
<sequence>MEPNNKSSNEEAKELLEAVTHISNHNIAYLNSMALKCAIQLGIPEAIHKHGKPVTIDELAKALSIHPNKAPSLHQLMRLLVHSKFFATKTLTNNNINGDETLLFDLTLNSQLLLKDHPLTQAPLTLMGADPLVTKPSHNFATWFQNHDVKTSESPFYFTYGRHLYEGVPSDDTKFDDLFQQAMTSDSQLIARVLLTSNEFKGVMHGVESLVDVGGGDGTMASSIAVAYPEVKCTVFDLPNVVEGIQRNEKVENLTYVAGDMFEAIPRAQVILLKWILHNWSDENCIKVLKQCKEAIPRRDKGGKLLIIDMVVGIPSDNLNQLLADVHMMSLLGGEKSMITKRYFYLTEEILKENPHIGDNNASSVKTRQVLLANEIPKLGKETAEKAIKEWGKPKSMITHLIFGTNSDFDLPGADFRLAKLLGLEPTIKRFILPLGACHAGGTALLIAKDIAENNRGARVLVICSESTAISFHAPTETHLVPLAIFGDGAGAMIVDSEHAIQSRLSEIGMTIHLSPDVPKIIAKNIQTSLSESFEDIGISDWNSIFWVAHPGGPAILNQVEAKLGLETSKLSSSRHTLSEYGNMWGASVMFVMDEMRKRSLKEGKATTGEGCEWGVLVAFGPGITVETIVLRSMPITY</sequence>
<dbReference type="PROSITE" id="PS51683">
    <property type="entry name" value="SAM_OMT_II"/>
    <property type="match status" value="1"/>
</dbReference>
<keyword evidence="2" id="KW-0489">Methyltransferase</keyword>
<dbReference type="FunFam" id="3.40.47.10:FF:000025">
    <property type="entry name" value="Chalcone synthase 2"/>
    <property type="match status" value="1"/>
</dbReference>
<evidence type="ECO:0000256" key="4">
    <source>
        <dbReference type="ARBA" id="ARBA00022691"/>
    </source>
</evidence>
<dbReference type="SUPFAM" id="SSF46785">
    <property type="entry name" value="Winged helix' DNA-binding domain"/>
    <property type="match status" value="1"/>
</dbReference>
<evidence type="ECO:0000259" key="6">
    <source>
        <dbReference type="Pfam" id="PF00195"/>
    </source>
</evidence>
<dbReference type="PANTHER" id="PTHR11877">
    <property type="entry name" value="HYDROXYMETHYLGLUTARYL-COA SYNTHASE"/>
    <property type="match status" value="1"/>
</dbReference>
<dbReference type="GO" id="GO:0016747">
    <property type="term" value="F:acyltransferase activity, transferring groups other than amino-acyl groups"/>
    <property type="evidence" value="ECO:0007669"/>
    <property type="project" value="InterPro"/>
</dbReference>
<dbReference type="Gene3D" id="1.10.10.10">
    <property type="entry name" value="Winged helix-like DNA-binding domain superfamily/Winged helix DNA-binding domain"/>
    <property type="match status" value="1"/>
</dbReference>
<feature type="domain" description="O-methyltransferase dimerisation" evidence="7">
    <location>
        <begin position="28"/>
        <end position="115"/>
    </location>
</feature>
<dbReference type="InterPro" id="IPR011141">
    <property type="entry name" value="Polyketide_synthase_type-III"/>
</dbReference>
<dbReference type="InterPro" id="IPR036390">
    <property type="entry name" value="WH_DNA-bd_sf"/>
</dbReference>
<dbReference type="PANTHER" id="PTHR11877:SF14">
    <property type="entry name" value="CHALCONE SYNTHASE"/>
    <property type="match status" value="1"/>
</dbReference>
<dbReference type="Gramene" id="AUR62032835-RA">
    <property type="protein sequence ID" value="AUR62032835-RA:cds"/>
    <property type="gene ID" value="AUR62032835"/>
</dbReference>
<protein>
    <submittedName>
        <fullName evidence="8">Uncharacterized protein</fullName>
    </submittedName>
</protein>
<dbReference type="AlphaFoldDB" id="A0A803MNI4"/>
<reference evidence="8" key="1">
    <citation type="journal article" date="2017" name="Nature">
        <title>The genome of Chenopodium quinoa.</title>
        <authorList>
            <person name="Jarvis D.E."/>
            <person name="Ho Y.S."/>
            <person name="Lightfoot D.J."/>
            <person name="Schmoeckel S.M."/>
            <person name="Li B."/>
            <person name="Borm T.J.A."/>
            <person name="Ohyanagi H."/>
            <person name="Mineta K."/>
            <person name="Michell C.T."/>
            <person name="Saber N."/>
            <person name="Kharbatia N.M."/>
            <person name="Rupper R.R."/>
            <person name="Sharp A.R."/>
            <person name="Dally N."/>
            <person name="Boughton B.A."/>
            <person name="Woo Y.H."/>
            <person name="Gao G."/>
            <person name="Schijlen E.G.W.M."/>
            <person name="Guo X."/>
            <person name="Momin A.A."/>
            <person name="Negrao S."/>
            <person name="Al-Babili S."/>
            <person name="Gehring C."/>
            <person name="Roessner U."/>
            <person name="Jung C."/>
            <person name="Murphy K."/>
            <person name="Arold S.T."/>
            <person name="Gojobori T."/>
            <person name="van der Linden C.G."/>
            <person name="van Loo E.N."/>
            <person name="Jellen E.N."/>
            <person name="Maughan P.J."/>
            <person name="Tester M."/>
        </authorList>
    </citation>
    <scope>NUCLEOTIDE SEQUENCE [LARGE SCALE GENOMIC DNA]</scope>
    <source>
        <strain evidence="8">cv. PI 614886</strain>
    </source>
</reference>
<dbReference type="GO" id="GO:0008757">
    <property type="term" value="F:S-adenosylmethionine-dependent methyltransferase activity"/>
    <property type="evidence" value="ECO:0007669"/>
    <property type="project" value="UniProtKB-ARBA"/>
</dbReference>
<dbReference type="Proteomes" id="UP000596660">
    <property type="component" value="Unplaced"/>
</dbReference>
<dbReference type="SUPFAM" id="SSF53901">
    <property type="entry name" value="Thiolase-like"/>
    <property type="match status" value="1"/>
</dbReference>
<keyword evidence="3" id="KW-0808">Transferase</keyword>
<dbReference type="Gene3D" id="3.40.47.10">
    <property type="match status" value="2"/>
</dbReference>
<keyword evidence="5" id="KW-0012">Acyltransferase</keyword>
<dbReference type="GO" id="GO:0030639">
    <property type="term" value="P:polyketide biosynthetic process"/>
    <property type="evidence" value="ECO:0007669"/>
    <property type="project" value="TreeGrafter"/>
</dbReference>
<dbReference type="InterPro" id="IPR016039">
    <property type="entry name" value="Thiolase-like"/>
</dbReference>
<evidence type="ECO:0000313" key="9">
    <source>
        <dbReference type="Proteomes" id="UP000596660"/>
    </source>
</evidence>
<reference evidence="8" key="2">
    <citation type="submission" date="2021-03" db="UniProtKB">
        <authorList>
            <consortium name="EnsemblPlants"/>
        </authorList>
    </citation>
    <scope>IDENTIFICATION</scope>
</reference>
<dbReference type="EnsemblPlants" id="AUR62032835-RA">
    <property type="protein sequence ID" value="AUR62032835-RA:cds"/>
    <property type="gene ID" value="AUR62032835"/>
</dbReference>
<organism evidence="8 9">
    <name type="scientific">Chenopodium quinoa</name>
    <name type="common">Quinoa</name>
    <dbReference type="NCBI Taxonomy" id="63459"/>
    <lineage>
        <taxon>Eukaryota</taxon>
        <taxon>Viridiplantae</taxon>
        <taxon>Streptophyta</taxon>
        <taxon>Embryophyta</taxon>
        <taxon>Tracheophyta</taxon>
        <taxon>Spermatophyta</taxon>
        <taxon>Magnoliopsida</taxon>
        <taxon>eudicotyledons</taxon>
        <taxon>Gunneridae</taxon>
        <taxon>Pentapetalae</taxon>
        <taxon>Caryophyllales</taxon>
        <taxon>Chenopodiaceae</taxon>
        <taxon>Chenopodioideae</taxon>
        <taxon>Atripliceae</taxon>
        <taxon>Chenopodium</taxon>
    </lineage>
</organism>
<evidence type="ECO:0000259" key="7">
    <source>
        <dbReference type="Pfam" id="PF08100"/>
    </source>
</evidence>
<accession>A0A803MNI4</accession>
<feature type="domain" description="Chalcone/stilbene synthase N-terminal" evidence="6">
    <location>
        <begin position="335"/>
        <end position="497"/>
    </location>
</feature>
<dbReference type="InterPro" id="IPR029063">
    <property type="entry name" value="SAM-dependent_MTases_sf"/>
</dbReference>
<keyword evidence="9" id="KW-1185">Reference proteome</keyword>
<dbReference type="CDD" id="cd00831">
    <property type="entry name" value="CHS_like"/>
    <property type="match status" value="1"/>
</dbReference>
<dbReference type="InterPro" id="IPR036388">
    <property type="entry name" value="WH-like_DNA-bd_sf"/>
</dbReference>
<dbReference type="GO" id="GO:0046983">
    <property type="term" value="F:protein dimerization activity"/>
    <property type="evidence" value="ECO:0007669"/>
    <property type="project" value="InterPro"/>
</dbReference>
<dbReference type="FunFam" id="1.10.10.10:FF:000213">
    <property type="entry name" value="Coniferyl alcohol 9-O-methyltransferase"/>
    <property type="match status" value="1"/>
</dbReference>
<dbReference type="GO" id="GO:0008171">
    <property type="term" value="F:O-methyltransferase activity"/>
    <property type="evidence" value="ECO:0007669"/>
    <property type="project" value="InterPro"/>
</dbReference>
<keyword evidence="4" id="KW-0949">S-adenosyl-L-methionine</keyword>
<dbReference type="CDD" id="cd02440">
    <property type="entry name" value="AdoMet_MTases"/>
    <property type="match status" value="1"/>
</dbReference>
<name>A0A803MNI4_CHEQI</name>
<comment type="similarity">
    <text evidence="1">Belongs to the thiolase-like superfamily. Chalcone/stilbene synthases family.</text>
</comment>
<dbReference type="InterPro" id="IPR001099">
    <property type="entry name" value="Chalcone/stilbene_synt_N"/>
</dbReference>
<evidence type="ECO:0000256" key="5">
    <source>
        <dbReference type="ARBA" id="ARBA00023315"/>
    </source>
</evidence>
<proteinExistence type="inferred from homology"/>
<dbReference type="InterPro" id="IPR016461">
    <property type="entry name" value="COMT-like"/>
</dbReference>
<dbReference type="Pfam" id="PF08100">
    <property type="entry name" value="Dimerisation"/>
    <property type="match status" value="1"/>
</dbReference>